<dbReference type="AlphaFoldDB" id="A0A0B1TN18"/>
<protein>
    <submittedName>
        <fullName evidence="1">Uncharacterized protein</fullName>
    </submittedName>
</protein>
<dbReference type="Proteomes" id="UP000053660">
    <property type="component" value="Unassembled WGS sequence"/>
</dbReference>
<evidence type="ECO:0000313" key="1">
    <source>
        <dbReference type="EMBL" id="KHJ97207.1"/>
    </source>
</evidence>
<keyword evidence="2" id="KW-1185">Reference proteome</keyword>
<dbReference type="EMBL" id="KN549496">
    <property type="protein sequence ID" value="KHJ97207.1"/>
    <property type="molecule type" value="Genomic_DNA"/>
</dbReference>
<gene>
    <name evidence="1" type="ORF">OESDEN_02823</name>
</gene>
<reference evidence="1 2" key="1">
    <citation type="submission" date="2014-03" db="EMBL/GenBank/DDBJ databases">
        <title>Draft genome of the hookworm Oesophagostomum dentatum.</title>
        <authorList>
            <person name="Mitreva M."/>
        </authorList>
    </citation>
    <scope>NUCLEOTIDE SEQUENCE [LARGE SCALE GENOMIC DNA]</scope>
    <source>
        <strain evidence="1 2">OD-Hann</strain>
    </source>
</reference>
<organism evidence="1 2">
    <name type="scientific">Oesophagostomum dentatum</name>
    <name type="common">Nodular worm</name>
    <dbReference type="NCBI Taxonomy" id="61180"/>
    <lineage>
        <taxon>Eukaryota</taxon>
        <taxon>Metazoa</taxon>
        <taxon>Ecdysozoa</taxon>
        <taxon>Nematoda</taxon>
        <taxon>Chromadorea</taxon>
        <taxon>Rhabditida</taxon>
        <taxon>Rhabditina</taxon>
        <taxon>Rhabditomorpha</taxon>
        <taxon>Strongyloidea</taxon>
        <taxon>Strongylidae</taxon>
        <taxon>Oesophagostomum</taxon>
    </lineage>
</organism>
<accession>A0A0B1TN18</accession>
<dbReference type="OrthoDB" id="5860419at2759"/>
<proteinExistence type="predicted"/>
<name>A0A0B1TN18_OESDE</name>
<sequence length="210" mass="22670">MQACFAECQKINPSGWGISLPGAVVEPPVLPKSNPINGSGRSELQILVDNVVRDLPSFDKHTSLLVSYMDKHPQEVGKMEEYLKTQAVTAAQDLFTLRSRFEAMKTGRGSGMIPTSLADSPVASVLQARDINADSFSSEAAIPVPATLNETKAKLGVAASAQKKRRTIDPATHTELRSRLAGIGADTHLWLVMFYDISAATRIYCVPSVT</sequence>
<evidence type="ECO:0000313" key="2">
    <source>
        <dbReference type="Proteomes" id="UP000053660"/>
    </source>
</evidence>